<proteinExistence type="predicted"/>
<dbReference type="AlphaFoldDB" id="A0A0M8ZRU8"/>
<evidence type="ECO:0000313" key="2">
    <source>
        <dbReference type="Proteomes" id="UP000053105"/>
    </source>
</evidence>
<protein>
    <submittedName>
        <fullName evidence="1">Uncharacterized protein</fullName>
    </submittedName>
</protein>
<sequence length="84" mass="9786">MALLAHQSTHHLRYSAIPFRSLIPFPDFRPTSNDLQIHAENLIEKTIVCRCIVAFVACAWLADYDLAEKRKRRRVMTLDTSSEW</sequence>
<dbReference type="EMBL" id="KQ435881">
    <property type="protein sequence ID" value="KOX69850.1"/>
    <property type="molecule type" value="Genomic_DNA"/>
</dbReference>
<name>A0A0M8ZRU8_9HYME</name>
<dbReference type="Proteomes" id="UP000053105">
    <property type="component" value="Unassembled WGS sequence"/>
</dbReference>
<organism evidence="1 2">
    <name type="scientific">Melipona quadrifasciata</name>
    <dbReference type="NCBI Taxonomy" id="166423"/>
    <lineage>
        <taxon>Eukaryota</taxon>
        <taxon>Metazoa</taxon>
        <taxon>Ecdysozoa</taxon>
        <taxon>Arthropoda</taxon>
        <taxon>Hexapoda</taxon>
        <taxon>Insecta</taxon>
        <taxon>Pterygota</taxon>
        <taxon>Neoptera</taxon>
        <taxon>Endopterygota</taxon>
        <taxon>Hymenoptera</taxon>
        <taxon>Apocrita</taxon>
        <taxon>Aculeata</taxon>
        <taxon>Apoidea</taxon>
        <taxon>Anthophila</taxon>
        <taxon>Apidae</taxon>
        <taxon>Melipona</taxon>
    </lineage>
</organism>
<keyword evidence="2" id="KW-1185">Reference proteome</keyword>
<evidence type="ECO:0000313" key="1">
    <source>
        <dbReference type="EMBL" id="KOX69850.1"/>
    </source>
</evidence>
<gene>
    <name evidence="1" type="ORF">WN51_06038</name>
</gene>
<reference evidence="1 2" key="1">
    <citation type="submission" date="2015-07" db="EMBL/GenBank/DDBJ databases">
        <title>The genome of Melipona quadrifasciata.</title>
        <authorList>
            <person name="Pan H."/>
            <person name="Kapheim K."/>
        </authorList>
    </citation>
    <scope>NUCLEOTIDE SEQUENCE [LARGE SCALE GENOMIC DNA]</scope>
    <source>
        <strain evidence="1">0111107301</strain>
        <tissue evidence="1">Whole body</tissue>
    </source>
</reference>
<accession>A0A0M8ZRU8</accession>